<evidence type="ECO:0000313" key="2">
    <source>
        <dbReference type="EMBL" id="AKS25396.1"/>
    </source>
</evidence>
<dbReference type="EMBL" id="KR091910">
    <property type="protein sequence ID" value="AKS25396.1"/>
    <property type="molecule type" value="Genomic_DNA"/>
</dbReference>
<feature type="compositionally biased region" description="Basic and acidic residues" evidence="1">
    <location>
        <begin position="120"/>
        <end position="132"/>
    </location>
</feature>
<reference evidence="2 3" key="1">
    <citation type="journal article" date="2015" name="PLoS ONE">
        <title>The Complete Genome of a New Betabaculovirus from Clostera anastomosis.</title>
        <authorList>
            <person name="Yin F."/>
            <person name="Zhu Z."/>
            <person name="Liu X."/>
            <person name="Hou D."/>
            <person name="Wang J."/>
            <person name="Zhang L."/>
            <person name="Wang M."/>
            <person name="Kou Z."/>
            <person name="Wang H."/>
            <person name="Deng F."/>
            <person name="Hu Z."/>
        </authorList>
    </citation>
    <scope>NUCLEOTIDE SEQUENCE [LARGE SCALE GENOMIC DNA]</scope>
    <source>
        <strain evidence="2 3">ClasGV-B</strain>
    </source>
</reference>
<dbReference type="OrthoDB" id="27309at10239"/>
<proteinExistence type="predicted"/>
<keyword evidence="3" id="KW-1185">Reference proteome</keyword>
<gene>
    <name evidence="2" type="ORF">clas53</name>
</gene>
<organism evidence="2 3">
    <name type="scientific">Clostera anastomosis granulovirus B</name>
    <dbReference type="NCBI Taxonomy" id="1986290"/>
    <lineage>
        <taxon>Viruses</taxon>
        <taxon>Viruses incertae sedis</taxon>
        <taxon>Naldaviricetes</taxon>
        <taxon>Lefavirales</taxon>
        <taxon>Baculoviridae</taxon>
        <taxon>Betabaculovirus</taxon>
        <taxon>Betabaculovirus alterclanastomosis</taxon>
    </lineage>
</organism>
<dbReference type="Proteomes" id="UP000232791">
    <property type="component" value="Segment"/>
</dbReference>
<accession>A0A0K0WS77</accession>
<feature type="compositionally biased region" description="Basic and acidic residues" evidence="1">
    <location>
        <begin position="140"/>
        <end position="154"/>
    </location>
</feature>
<evidence type="ECO:0000256" key="1">
    <source>
        <dbReference type="SAM" id="MobiDB-lite"/>
    </source>
</evidence>
<name>A0A0K0WS77_9BBAC</name>
<sequence length="178" mass="20498">MWFTIFYCGYTRITITSMRFISITHRLHTHFAHNHRTLTSYIRIILLLIHMSSLKELYNEIIKTQQDIAITYSRVVSVENELKRKLNEDNKNNTIDERLSNLQEQLNDVIKTLKSNLNNKEKTHLDNKKPETEVGASGSDIKENSVDNDSSKDLKLVGANSSVLPADVDVIKNLKKTL</sequence>
<feature type="region of interest" description="Disordered" evidence="1">
    <location>
        <begin position="120"/>
        <end position="154"/>
    </location>
</feature>
<protein>
    <submittedName>
        <fullName evidence="2">Clas53</fullName>
    </submittedName>
</protein>
<evidence type="ECO:0000313" key="3">
    <source>
        <dbReference type="Proteomes" id="UP000232791"/>
    </source>
</evidence>